<feature type="transmembrane region" description="Helical" evidence="1">
    <location>
        <begin position="20"/>
        <end position="41"/>
    </location>
</feature>
<dbReference type="Proteomes" id="UP000428330">
    <property type="component" value="Chromosome"/>
</dbReference>
<keyword evidence="1" id="KW-0812">Transmembrane</keyword>
<evidence type="ECO:0000313" key="3">
    <source>
        <dbReference type="Proteomes" id="UP000428330"/>
    </source>
</evidence>
<keyword evidence="1" id="KW-0472">Membrane</keyword>
<evidence type="ECO:0000313" key="2">
    <source>
        <dbReference type="EMBL" id="QGX98993.1"/>
    </source>
</evidence>
<dbReference type="Pfam" id="PF20082">
    <property type="entry name" value="DUF6476"/>
    <property type="match status" value="1"/>
</dbReference>
<keyword evidence="3" id="KW-1185">Reference proteome</keyword>
<reference evidence="3" key="1">
    <citation type="submission" date="2018-12" db="EMBL/GenBank/DDBJ databases">
        <title>Complete genome sequence of Roseovarius sp. MME-070.</title>
        <authorList>
            <person name="Nam Y.-D."/>
            <person name="Kang J."/>
            <person name="Chung W.-H."/>
            <person name="Park Y.S."/>
        </authorList>
    </citation>
    <scope>NUCLEOTIDE SEQUENCE [LARGE SCALE GENOMIC DNA]</scope>
    <source>
        <strain evidence="3">MME-070</strain>
    </source>
</reference>
<organism evidence="2 3">
    <name type="scientific">Roseovarius faecimaris</name>
    <dbReference type="NCBI Taxonomy" id="2494550"/>
    <lineage>
        <taxon>Bacteria</taxon>
        <taxon>Pseudomonadati</taxon>
        <taxon>Pseudomonadota</taxon>
        <taxon>Alphaproteobacteria</taxon>
        <taxon>Rhodobacterales</taxon>
        <taxon>Roseobacteraceae</taxon>
        <taxon>Roseovarius</taxon>
    </lineage>
</organism>
<dbReference type="EMBL" id="CP034348">
    <property type="protein sequence ID" value="QGX98993.1"/>
    <property type="molecule type" value="Genomic_DNA"/>
</dbReference>
<protein>
    <submittedName>
        <fullName evidence="2">Uncharacterized protein</fullName>
    </submittedName>
</protein>
<accession>A0A6I6ISX7</accession>
<name>A0A6I6ISX7_9RHOB</name>
<dbReference type="KEGG" id="rom:EI983_12215"/>
<sequence length="103" mass="11185">MSDNLDPQPVDPGLVKYLRLLVTVLTVTMIAGFLVIVVLFVTKFSDAFGGPDLPGEVVLPEGTEAQAFTRAADWFAIVTTDNRILIYDLDGQLMQEIAVTSAQ</sequence>
<proteinExistence type="predicted"/>
<evidence type="ECO:0000256" key="1">
    <source>
        <dbReference type="SAM" id="Phobius"/>
    </source>
</evidence>
<gene>
    <name evidence="2" type="ORF">EI983_12215</name>
</gene>
<dbReference type="OrthoDB" id="7872651at2"/>
<dbReference type="AlphaFoldDB" id="A0A6I6ISX7"/>
<dbReference type="InterPro" id="IPR045519">
    <property type="entry name" value="DUF6476"/>
</dbReference>
<keyword evidence="1" id="KW-1133">Transmembrane helix</keyword>